<dbReference type="AlphaFoldDB" id="A0A6P2BUR6"/>
<accession>A0A6P2BUR6</accession>
<dbReference type="EMBL" id="RPFW01000006">
    <property type="protein sequence ID" value="TVZ01976.1"/>
    <property type="molecule type" value="Genomic_DNA"/>
</dbReference>
<dbReference type="Proteomes" id="UP000460272">
    <property type="component" value="Unassembled WGS sequence"/>
</dbReference>
<protein>
    <submittedName>
        <fullName evidence="3">3'-phosphoesterase</fullName>
    </submittedName>
</protein>
<dbReference type="PANTHER" id="PTHR39465:SF1">
    <property type="entry name" value="DNA LIGASE D 3'-PHOSPHOESTERASE DOMAIN-CONTAINING PROTEIN"/>
    <property type="match status" value="1"/>
</dbReference>
<organism evidence="3 4">
    <name type="scientific">Trebonia kvetii</name>
    <dbReference type="NCBI Taxonomy" id="2480626"/>
    <lineage>
        <taxon>Bacteria</taxon>
        <taxon>Bacillati</taxon>
        <taxon>Actinomycetota</taxon>
        <taxon>Actinomycetes</taxon>
        <taxon>Streptosporangiales</taxon>
        <taxon>Treboniaceae</taxon>
        <taxon>Trebonia</taxon>
    </lineage>
</organism>
<reference evidence="3 4" key="1">
    <citation type="submission" date="2018-11" db="EMBL/GenBank/DDBJ databases">
        <title>Trebonia kvetii gen.nov., sp.nov., a novel acidophilic actinobacterium, and proposal of the new actinobacterial family Treboniaceae fam. nov.</title>
        <authorList>
            <person name="Rapoport D."/>
            <person name="Sagova-Mareckova M."/>
            <person name="Sedlacek I."/>
            <person name="Provaznik J."/>
            <person name="Kralova S."/>
            <person name="Pavlinic D."/>
            <person name="Benes V."/>
            <person name="Kopecky J."/>
        </authorList>
    </citation>
    <scope>NUCLEOTIDE SEQUENCE [LARGE SCALE GENOMIC DNA]</scope>
    <source>
        <strain evidence="3 4">15Tr583</strain>
    </source>
</reference>
<comment type="caution">
    <text evidence="3">The sequence shown here is derived from an EMBL/GenBank/DDBJ whole genome shotgun (WGS) entry which is preliminary data.</text>
</comment>
<dbReference type="Pfam" id="PF13298">
    <property type="entry name" value="LigD_N"/>
    <property type="match status" value="1"/>
</dbReference>
<dbReference type="PANTHER" id="PTHR39465">
    <property type="entry name" value="DNA LIGASE D, 3'-PHOSPHOESTERASE DOMAIN"/>
    <property type="match status" value="1"/>
</dbReference>
<dbReference type="OrthoDB" id="9802472at2"/>
<feature type="region of interest" description="Disordered" evidence="1">
    <location>
        <begin position="145"/>
        <end position="167"/>
    </location>
</feature>
<sequence>MPSTRFVVQLHDATTLHFDLRIQAGAVLRSWAVPKGPSLDPAVRRLAVPVEDHELSAGGFEGVHDGQPRGSGAVIIWDEGLAEITRDEPGHLAFTLHGSKLAGGFALTRTGERRWILVKTRDATARPGSDIVAERPESVRTGRTWKEVAAEAGPSTRALRSPRSGTV</sequence>
<proteinExistence type="predicted"/>
<evidence type="ECO:0000259" key="2">
    <source>
        <dbReference type="Pfam" id="PF13298"/>
    </source>
</evidence>
<dbReference type="RefSeq" id="WP_145858960.1">
    <property type="nucleotide sequence ID" value="NZ_RPFW01000006.1"/>
</dbReference>
<evidence type="ECO:0000313" key="4">
    <source>
        <dbReference type="Proteomes" id="UP000460272"/>
    </source>
</evidence>
<gene>
    <name evidence="3" type="ORF">EAS64_31595</name>
</gene>
<name>A0A6P2BUR6_9ACTN</name>
<keyword evidence="4" id="KW-1185">Reference proteome</keyword>
<evidence type="ECO:0000256" key="1">
    <source>
        <dbReference type="SAM" id="MobiDB-lite"/>
    </source>
</evidence>
<evidence type="ECO:0000313" key="3">
    <source>
        <dbReference type="EMBL" id="TVZ01976.1"/>
    </source>
</evidence>
<feature type="domain" description="DNA ligase D 3'-phosphoesterase" evidence="2">
    <location>
        <begin position="9"/>
        <end position="109"/>
    </location>
</feature>
<dbReference type="InterPro" id="IPR014144">
    <property type="entry name" value="LigD_PE_domain"/>
</dbReference>